<dbReference type="Proteomes" id="UP001208651">
    <property type="component" value="Unassembled WGS sequence"/>
</dbReference>
<accession>A0AAW5RLP4</accession>
<keyword evidence="1" id="KW-0479">Metal-binding</keyword>
<gene>
    <name evidence="7" type="ORF">LZT28_15275</name>
</gene>
<evidence type="ECO:0000256" key="5">
    <source>
        <dbReference type="SAM" id="MobiDB-lite"/>
    </source>
</evidence>
<evidence type="ECO:0000259" key="6">
    <source>
        <dbReference type="Pfam" id="PF01258"/>
    </source>
</evidence>
<feature type="domain" description="Zinc finger DksA/TraR C4-type" evidence="6">
    <location>
        <begin position="41"/>
        <end position="69"/>
    </location>
</feature>
<evidence type="ECO:0000256" key="2">
    <source>
        <dbReference type="ARBA" id="ARBA00022771"/>
    </source>
</evidence>
<dbReference type="Pfam" id="PF01258">
    <property type="entry name" value="zf-dskA_traR"/>
    <property type="match status" value="1"/>
</dbReference>
<evidence type="ECO:0000256" key="3">
    <source>
        <dbReference type="ARBA" id="ARBA00022833"/>
    </source>
</evidence>
<protein>
    <submittedName>
        <fullName evidence="7">TraR/DksA C4-type zinc finger protein</fullName>
    </submittedName>
</protein>
<dbReference type="InterPro" id="IPR000962">
    <property type="entry name" value="Znf_DskA_TraR"/>
</dbReference>
<name>A0AAW5RLP4_AERME</name>
<reference evidence="7" key="1">
    <citation type="submission" date="2022-01" db="EMBL/GenBank/DDBJ databases">
        <title>Comparison of Fish pathogen Aeromonas spp.</title>
        <authorList>
            <person name="Dubey S."/>
            <person name="Sorum H."/>
            <person name="Munangandu H.M."/>
        </authorList>
    </citation>
    <scope>NUCLEOTIDE SEQUENCE</scope>
    <source>
        <strain evidence="7">SD/21-15</strain>
    </source>
</reference>
<feature type="zinc finger region" description="dksA C4-type" evidence="4">
    <location>
        <begin position="42"/>
        <end position="66"/>
    </location>
</feature>
<dbReference type="EMBL" id="JAJVCY010000030">
    <property type="protein sequence ID" value="MCV3289595.1"/>
    <property type="molecule type" value="Genomic_DNA"/>
</dbReference>
<dbReference type="RefSeq" id="WP_263685609.1">
    <property type="nucleotide sequence ID" value="NZ_JAJVCY010000030.1"/>
</dbReference>
<dbReference type="AlphaFoldDB" id="A0AAW5RLP4"/>
<dbReference type="SUPFAM" id="SSF57716">
    <property type="entry name" value="Glucocorticoid receptor-like (DNA-binding domain)"/>
    <property type="match status" value="1"/>
</dbReference>
<sequence length="80" mass="9168">MTDLFDRAQKNEQETRDRDLANQLARRVTETPDQDAAGNRFCLSCGEQIASERLEAAPNAVRCVPCQSWREREGRHRHGV</sequence>
<organism evidence="7 8">
    <name type="scientific">Aeromonas media</name>
    <dbReference type="NCBI Taxonomy" id="651"/>
    <lineage>
        <taxon>Bacteria</taxon>
        <taxon>Pseudomonadati</taxon>
        <taxon>Pseudomonadota</taxon>
        <taxon>Gammaproteobacteria</taxon>
        <taxon>Aeromonadales</taxon>
        <taxon>Aeromonadaceae</taxon>
        <taxon>Aeromonas</taxon>
    </lineage>
</organism>
<keyword evidence="3" id="KW-0862">Zinc</keyword>
<evidence type="ECO:0000313" key="8">
    <source>
        <dbReference type="Proteomes" id="UP001208651"/>
    </source>
</evidence>
<dbReference type="PROSITE" id="PS51128">
    <property type="entry name" value="ZF_DKSA_2"/>
    <property type="match status" value="1"/>
</dbReference>
<dbReference type="GO" id="GO:0008270">
    <property type="term" value="F:zinc ion binding"/>
    <property type="evidence" value="ECO:0007669"/>
    <property type="project" value="UniProtKB-KW"/>
</dbReference>
<evidence type="ECO:0000313" key="7">
    <source>
        <dbReference type="EMBL" id="MCV3289595.1"/>
    </source>
</evidence>
<dbReference type="Gene3D" id="1.20.120.910">
    <property type="entry name" value="DksA, coiled-coil domain"/>
    <property type="match status" value="1"/>
</dbReference>
<feature type="region of interest" description="Disordered" evidence="5">
    <location>
        <begin position="1"/>
        <end position="20"/>
    </location>
</feature>
<keyword evidence="2" id="KW-0863">Zinc-finger</keyword>
<evidence type="ECO:0000256" key="1">
    <source>
        <dbReference type="ARBA" id="ARBA00022723"/>
    </source>
</evidence>
<comment type="caution">
    <text evidence="7">The sequence shown here is derived from an EMBL/GenBank/DDBJ whole genome shotgun (WGS) entry which is preliminary data.</text>
</comment>
<proteinExistence type="predicted"/>
<evidence type="ECO:0000256" key="4">
    <source>
        <dbReference type="PROSITE-ProRule" id="PRU00510"/>
    </source>
</evidence>